<organism evidence="1 2">
    <name type="scientific">Comamonas testosteroni</name>
    <name type="common">Pseudomonas testosteroni</name>
    <dbReference type="NCBI Taxonomy" id="285"/>
    <lineage>
        <taxon>Bacteria</taxon>
        <taxon>Pseudomonadati</taxon>
        <taxon>Pseudomonadota</taxon>
        <taxon>Betaproteobacteria</taxon>
        <taxon>Burkholderiales</taxon>
        <taxon>Comamonadaceae</taxon>
        <taxon>Comamonas</taxon>
    </lineage>
</organism>
<sequence length="72" mass="8050">MSTAATTPLKLLRATQVCNKLNISKTTLYAKLDKSSKYYDPHFPRQIIIGANSVAWIEHQVDSWISSKLSAV</sequence>
<accession>A0A373F7X3</accession>
<comment type="caution">
    <text evidence="1">The sequence shown here is derived from an EMBL/GenBank/DDBJ whole genome shotgun (WGS) entry which is preliminary data.</text>
</comment>
<dbReference type="Pfam" id="PF05930">
    <property type="entry name" value="Phage_AlpA"/>
    <property type="match status" value="1"/>
</dbReference>
<dbReference type="PANTHER" id="PTHR36154:SF1">
    <property type="entry name" value="DNA-BINDING TRANSCRIPTIONAL ACTIVATOR ALPA"/>
    <property type="match status" value="1"/>
</dbReference>
<keyword evidence="2" id="KW-1185">Reference proteome</keyword>
<dbReference type="Gene3D" id="1.10.238.160">
    <property type="match status" value="1"/>
</dbReference>
<gene>
    <name evidence="1" type="ORF">DZC30_20530</name>
</gene>
<evidence type="ECO:0000313" key="2">
    <source>
        <dbReference type="Proteomes" id="UP000261948"/>
    </source>
</evidence>
<dbReference type="AlphaFoldDB" id="A0A373F7X3"/>
<protein>
    <submittedName>
        <fullName evidence="1">AlpA family phage regulatory protein</fullName>
    </submittedName>
</protein>
<reference evidence="1 2" key="1">
    <citation type="submission" date="2018-08" db="EMBL/GenBank/DDBJ databases">
        <title>Comamonas testosteroni strain SWCO2.</title>
        <authorList>
            <person name="Jiang N."/>
            <person name="Zhang X.Z."/>
        </authorList>
    </citation>
    <scope>NUCLEOTIDE SEQUENCE [LARGE SCALE GENOMIC DNA]</scope>
    <source>
        <strain evidence="1 2">SWCO2</strain>
    </source>
</reference>
<evidence type="ECO:0000313" key="1">
    <source>
        <dbReference type="EMBL" id="RGE40274.1"/>
    </source>
</evidence>
<dbReference type="PANTHER" id="PTHR36154">
    <property type="entry name" value="DNA-BINDING TRANSCRIPTIONAL ACTIVATOR ALPA"/>
    <property type="match status" value="1"/>
</dbReference>
<dbReference type="InterPro" id="IPR010260">
    <property type="entry name" value="AlpA"/>
</dbReference>
<dbReference type="EMBL" id="QURR01000038">
    <property type="protein sequence ID" value="RGE40274.1"/>
    <property type="molecule type" value="Genomic_DNA"/>
</dbReference>
<name>A0A373F7X3_COMTE</name>
<dbReference type="InterPro" id="IPR052931">
    <property type="entry name" value="Prophage_regulatory_activator"/>
</dbReference>
<dbReference type="OrthoDB" id="5398721at2"/>
<dbReference type="Proteomes" id="UP000261948">
    <property type="component" value="Unassembled WGS sequence"/>
</dbReference>
<proteinExistence type="predicted"/>